<keyword evidence="4 6" id="KW-1133">Transmembrane helix</keyword>
<dbReference type="InterPro" id="IPR038330">
    <property type="entry name" value="TspO/MBR-related_sf"/>
</dbReference>
<name>A0A921IJ98_9FIRM</name>
<feature type="transmembrane region" description="Helical" evidence="6">
    <location>
        <begin position="101"/>
        <end position="123"/>
    </location>
</feature>
<feature type="transmembrane region" description="Helical" evidence="6">
    <location>
        <begin position="44"/>
        <end position="65"/>
    </location>
</feature>
<feature type="transmembrane region" description="Helical" evidence="6">
    <location>
        <begin position="135"/>
        <end position="152"/>
    </location>
</feature>
<dbReference type="Proteomes" id="UP000782880">
    <property type="component" value="Unassembled WGS sequence"/>
</dbReference>
<dbReference type="EMBL" id="DYVE01000156">
    <property type="protein sequence ID" value="HJG28184.1"/>
    <property type="molecule type" value="Genomic_DNA"/>
</dbReference>
<gene>
    <name evidence="7" type="ORF">K8V20_06025</name>
</gene>
<sequence>MKKFGFILFPAISLGVGALAGFLTKDSLANVYPLLEKSSLTPPGWVFPIAWTVLYLLMGIGMALVEARGGPERSRALTLFGIQLALNFGWSLLFFNSGAYLSALLCLIVLWVMILAMAGSFASVSRLAAWLQIPYLLWVAFAGCLNAAVWVLNW</sequence>
<accession>A0A921IJ98</accession>
<dbReference type="PIRSF" id="PIRSF005859">
    <property type="entry name" value="PBR"/>
    <property type="match status" value="1"/>
</dbReference>
<dbReference type="Gene3D" id="1.20.1260.100">
    <property type="entry name" value="TspO/MBR protein"/>
    <property type="match status" value="1"/>
</dbReference>
<dbReference type="FunFam" id="1.20.1260.100:FF:000001">
    <property type="entry name" value="translocator protein 2"/>
    <property type="match status" value="1"/>
</dbReference>
<dbReference type="AlphaFoldDB" id="A0A921IJ98"/>
<dbReference type="PANTHER" id="PTHR10057">
    <property type="entry name" value="PERIPHERAL-TYPE BENZODIAZEPINE RECEPTOR"/>
    <property type="match status" value="1"/>
</dbReference>
<reference evidence="7" key="1">
    <citation type="journal article" date="2021" name="PeerJ">
        <title>Extensive microbial diversity within the chicken gut microbiome revealed by metagenomics and culture.</title>
        <authorList>
            <person name="Gilroy R."/>
            <person name="Ravi A."/>
            <person name="Getino M."/>
            <person name="Pursley I."/>
            <person name="Horton D.L."/>
            <person name="Alikhan N.F."/>
            <person name="Baker D."/>
            <person name="Gharbi K."/>
            <person name="Hall N."/>
            <person name="Watson M."/>
            <person name="Adriaenssens E.M."/>
            <person name="Foster-Nyarko E."/>
            <person name="Jarju S."/>
            <person name="Secka A."/>
            <person name="Antonio M."/>
            <person name="Oren A."/>
            <person name="Chaudhuri R.R."/>
            <person name="La Ragione R."/>
            <person name="Hildebrand F."/>
            <person name="Pallen M.J."/>
        </authorList>
    </citation>
    <scope>NUCLEOTIDE SEQUENCE</scope>
    <source>
        <strain evidence="7">ChiBcec21-2208</strain>
    </source>
</reference>
<keyword evidence="3 6" id="KW-0812">Transmembrane</keyword>
<evidence type="ECO:0000256" key="5">
    <source>
        <dbReference type="ARBA" id="ARBA00023136"/>
    </source>
</evidence>
<reference evidence="7" key="2">
    <citation type="submission" date="2021-09" db="EMBL/GenBank/DDBJ databases">
        <authorList>
            <person name="Gilroy R."/>
        </authorList>
    </citation>
    <scope>NUCLEOTIDE SEQUENCE</scope>
    <source>
        <strain evidence="7">ChiBcec21-2208</strain>
    </source>
</reference>
<dbReference type="Pfam" id="PF03073">
    <property type="entry name" value="TspO_MBR"/>
    <property type="match status" value="1"/>
</dbReference>
<dbReference type="PANTHER" id="PTHR10057:SF0">
    <property type="entry name" value="TRANSLOCATOR PROTEIN"/>
    <property type="match status" value="1"/>
</dbReference>
<evidence type="ECO:0000313" key="8">
    <source>
        <dbReference type="Proteomes" id="UP000782880"/>
    </source>
</evidence>
<evidence type="ECO:0000256" key="3">
    <source>
        <dbReference type="ARBA" id="ARBA00022692"/>
    </source>
</evidence>
<evidence type="ECO:0000256" key="4">
    <source>
        <dbReference type="ARBA" id="ARBA00022989"/>
    </source>
</evidence>
<organism evidence="7 8">
    <name type="scientific">Subdoligranulum variabile</name>
    <dbReference type="NCBI Taxonomy" id="214851"/>
    <lineage>
        <taxon>Bacteria</taxon>
        <taxon>Bacillati</taxon>
        <taxon>Bacillota</taxon>
        <taxon>Clostridia</taxon>
        <taxon>Eubacteriales</taxon>
        <taxon>Oscillospiraceae</taxon>
        <taxon>Subdoligranulum</taxon>
    </lineage>
</organism>
<evidence type="ECO:0000313" key="7">
    <source>
        <dbReference type="EMBL" id="HJG28184.1"/>
    </source>
</evidence>
<keyword evidence="5 6" id="KW-0472">Membrane</keyword>
<dbReference type="GO" id="GO:0033013">
    <property type="term" value="P:tetrapyrrole metabolic process"/>
    <property type="evidence" value="ECO:0007669"/>
    <property type="project" value="UniProtKB-ARBA"/>
</dbReference>
<comment type="caution">
    <text evidence="7">The sequence shown here is derived from an EMBL/GenBank/DDBJ whole genome shotgun (WGS) entry which is preliminary data.</text>
</comment>
<dbReference type="GO" id="GO:0016020">
    <property type="term" value="C:membrane"/>
    <property type="evidence" value="ECO:0007669"/>
    <property type="project" value="UniProtKB-SubCell"/>
</dbReference>
<evidence type="ECO:0000256" key="6">
    <source>
        <dbReference type="SAM" id="Phobius"/>
    </source>
</evidence>
<evidence type="ECO:0000256" key="2">
    <source>
        <dbReference type="ARBA" id="ARBA00007524"/>
    </source>
</evidence>
<comment type="subcellular location">
    <subcellularLocation>
        <location evidence="1">Membrane</location>
        <topology evidence="1">Multi-pass membrane protein</topology>
    </subcellularLocation>
</comment>
<protein>
    <submittedName>
        <fullName evidence="7">Tryptophan-rich sensory protein</fullName>
    </submittedName>
</protein>
<dbReference type="CDD" id="cd15904">
    <property type="entry name" value="TSPO_MBR"/>
    <property type="match status" value="1"/>
</dbReference>
<dbReference type="InterPro" id="IPR004307">
    <property type="entry name" value="TspO_MBR"/>
</dbReference>
<proteinExistence type="inferred from homology"/>
<comment type="similarity">
    <text evidence="2">Belongs to the TspO/BZRP family.</text>
</comment>
<evidence type="ECO:0000256" key="1">
    <source>
        <dbReference type="ARBA" id="ARBA00004141"/>
    </source>
</evidence>